<evidence type="ECO:0000313" key="9">
    <source>
        <dbReference type="Ensembl" id="ENSMUSP00000124663.2"/>
    </source>
</evidence>
<accession>E0CXW4</accession>
<reference evidence="9 11" key="1">
    <citation type="journal article" date="2009" name="PLoS Biol.">
        <title>Lineage-specific biology revealed by a finished genome assembly of the mouse.</title>
        <authorList>
            <consortium name="Mouse Genome Sequencing Consortium"/>
            <person name="Church D.M."/>
            <person name="Goodstadt L."/>
            <person name="Hillier L.W."/>
            <person name="Zody M.C."/>
            <person name="Goldstein S."/>
            <person name="She X."/>
            <person name="Bult C.J."/>
            <person name="Agarwala R."/>
            <person name="Cherry J.L."/>
            <person name="DiCuccio M."/>
            <person name="Hlavina W."/>
            <person name="Kapustin Y."/>
            <person name="Meric P."/>
            <person name="Maglott D."/>
            <person name="Birtle Z."/>
            <person name="Marques A.C."/>
            <person name="Graves T."/>
            <person name="Zhou S."/>
            <person name="Teague B."/>
            <person name="Potamousis K."/>
            <person name="Churas C."/>
            <person name="Place M."/>
            <person name="Herschleb J."/>
            <person name="Runnheim R."/>
            <person name="Forrest D."/>
            <person name="Amos-Landgraf J."/>
            <person name="Schwartz D.C."/>
            <person name="Cheng Z."/>
            <person name="Lindblad-Toh K."/>
            <person name="Eichler E.E."/>
            <person name="Ponting C.P."/>
        </authorList>
    </citation>
    <scope>NUCLEOTIDE SEQUENCE [LARGE SCALE GENOMIC DNA]</scope>
    <source>
        <strain evidence="9 11">C57BL/6J</strain>
    </source>
</reference>
<sequence length="145" mass="15679">MGPDRVTARELCENDDLATSLVLDPYLGFRTHKMNVRFSATSAPSCLRVASPFCPAPATPWRPMGPRLCLPVLGRRMRSWSCWWAALQSCVKRMKTCLGPVRTTSASCTPPEKGVPSCGLAQLPSSTMTANPTASLCPQMGILPV</sequence>
<evidence type="ECO:0000256" key="5">
    <source>
        <dbReference type="ARBA" id="ARBA00022679"/>
    </source>
</evidence>
<keyword evidence="4" id="KW-0489">Methyltransferase</keyword>
<keyword evidence="8" id="KW-0539">Nucleus</keyword>
<dbReference type="MGI" id="MGI:2385262">
    <property type="gene designation" value="Kmt5c"/>
</dbReference>
<dbReference type="Bgee" id="ENSMUSG00000059851">
    <property type="expression patterns" value="Expressed in retinal neural layer and 255 other cell types or tissues"/>
</dbReference>
<dbReference type="GO" id="GO:0042054">
    <property type="term" value="F:histone methyltransferase activity"/>
    <property type="evidence" value="ECO:0007669"/>
    <property type="project" value="UniProtKB-ARBA"/>
</dbReference>
<evidence type="ECO:0000256" key="3">
    <source>
        <dbReference type="ARBA" id="ARBA00022454"/>
    </source>
</evidence>
<evidence type="ECO:0000256" key="2">
    <source>
        <dbReference type="ARBA" id="ARBA00004286"/>
    </source>
</evidence>
<dbReference type="GO" id="GO:0032259">
    <property type="term" value="P:methylation"/>
    <property type="evidence" value="ECO:0007669"/>
    <property type="project" value="UniProtKB-KW"/>
</dbReference>
<dbReference type="Ensembl" id="ENSMUST00000160480.2">
    <property type="protein sequence ID" value="ENSMUSP00000124663.2"/>
    <property type="gene ID" value="ENSMUSG00000059851.16"/>
</dbReference>
<dbReference type="HOGENOM" id="CLU_149425_0_0_1"/>
<evidence type="ECO:0000313" key="11">
    <source>
        <dbReference type="Proteomes" id="UP000000589"/>
    </source>
</evidence>
<dbReference type="VEuPathDB" id="HostDB:ENSMUSG00000059851"/>
<keyword evidence="6" id="KW-0949">S-adenosyl-L-methionine</keyword>
<dbReference type="PANTHER" id="PTHR12977">
    <property type="entry name" value="SUPPRESSOR OF VARIEGATION 4-20-RELATED"/>
    <property type="match status" value="1"/>
</dbReference>
<proteinExistence type="evidence at protein level"/>
<keyword evidence="5" id="KW-0808">Transferase</keyword>
<dbReference type="Antibodypedia" id="46420">
    <property type="antibodies" value="84 antibodies from 22 providers"/>
</dbReference>
<evidence type="ECO:0000256" key="1">
    <source>
        <dbReference type="ARBA" id="ARBA00004123"/>
    </source>
</evidence>
<dbReference type="ExpressionAtlas" id="E0CXW4">
    <property type="expression patterns" value="baseline and differential"/>
</dbReference>
<dbReference type="GO" id="GO:0005694">
    <property type="term" value="C:chromosome"/>
    <property type="evidence" value="ECO:0007669"/>
    <property type="project" value="UniProtKB-SubCell"/>
</dbReference>
<dbReference type="AlphaFoldDB" id="E0CXW4"/>
<dbReference type="Proteomes" id="UP000000589">
    <property type="component" value="Chromosome 7"/>
</dbReference>
<evidence type="ECO:0000256" key="7">
    <source>
        <dbReference type="ARBA" id="ARBA00022853"/>
    </source>
</evidence>
<gene>
    <name evidence="9 10" type="primary">Kmt5c</name>
</gene>
<evidence type="ECO:0000256" key="6">
    <source>
        <dbReference type="ARBA" id="ARBA00022691"/>
    </source>
</evidence>
<reference evidence="9" key="3">
    <citation type="submission" date="2025-08" db="UniProtKB">
        <authorList>
            <consortium name="Ensembl"/>
        </authorList>
    </citation>
    <scope>IDENTIFICATION</scope>
    <source>
        <strain evidence="9">C57BL/6J</strain>
    </source>
</reference>
<dbReference type="GO" id="GO:0016279">
    <property type="term" value="F:protein-lysine N-methyltransferase activity"/>
    <property type="evidence" value="ECO:0007669"/>
    <property type="project" value="UniProtKB-ARBA"/>
</dbReference>
<reference evidence="9 11" key="2">
    <citation type="journal article" date="2011" name="PLoS Biol.">
        <title>Modernizing reference genome assemblies.</title>
        <authorList>
            <person name="Church D.M."/>
            <person name="Schneider V.A."/>
            <person name="Graves T."/>
            <person name="Auger K."/>
            <person name="Cunningham F."/>
            <person name="Bouk N."/>
            <person name="Chen H.C."/>
            <person name="Agarwala R."/>
            <person name="McLaren W.M."/>
            <person name="Ritchie G.R."/>
            <person name="Albracht D."/>
            <person name="Kremitzki M."/>
            <person name="Rock S."/>
            <person name="Kotkiewicz H."/>
            <person name="Kremitzki C."/>
            <person name="Wollam A."/>
            <person name="Trani L."/>
            <person name="Fulton L."/>
            <person name="Fulton R."/>
            <person name="Matthews L."/>
            <person name="Whitehead S."/>
            <person name="Chow W."/>
            <person name="Torrance J."/>
            <person name="Dunn M."/>
            <person name="Harden G."/>
            <person name="Threadgold G."/>
            <person name="Wood J."/>
            <person name="Collins J."/>
            <person name="Heath P."/>
            <person name="Griffiths G."/>
            <person name="Pelan S."/>
            <person name="Grafham D."/>
            <person name="Eichler E.E."/>
            <person name="Weinstock G."/>
            <person name="Mardis E.R."/>
            <person name="Wilson R.K."/>
            <person name="Howe K."/>
            <person name="Flicek P."/>
            <person name="Hubbard T."/>
        </authorList>
    </citation>
    <scope>NUCLEOTIDE SEQUENCE [LARGE SCALE GENOMIC DNA]</scope>
    <source>
        <strain evidence="9 11">C57BL/6J</strain>
    </source>
</reference>
<dbReference type="PANTHER" id="PTHR12977:SF11">
    <property type="entry name" value="HISTONE-LYSINE N-METHYLTRANSFERASE KMT5C"/>
    <property type="match status" value="1"/>
</dbReference>
<dbReference type="GeneTree" id="ENSGT00940000161700"/>
<dbReference type="ProteomicsDB" id="308723"/>
<keyword evidence="3" id="KW-0158">Chromosome</keyword>
<name>E0CXW4_MOUSE</name>
<protein>
    <submittedName>
        <fullName evidence="9">Lysine methyltransferase 5C</fullName>
    </submittedName>
</protein>
<keyword evidence="11" id="KW-1185">Reference proteome</keyword>
<dbReference type="AGR" id="MGI:2385262"/>
<dbReference type="SMR" id="E0CXW4"/>
<keyword evidence="7" id="KW-0156">Chromatin regulator</keyword>
<comment type="subcellular location">
    <subcellularLocation>
        <location evidence="2">Chromosome</location>
    </subcellularLocation>
    <subcellularLocation>
        <location evidence="1">Nucleus</location>
    </subcellularLocation>
</comment>
<dbReference type="InterPro" id="IPR039977">
    <property type="entry name" value="Suv4-20/Set9"/>
</dbReference>
<evidence type="ECO:0000256" key="8">
    <source>
        <dbReference type="ARBA" id="ARBA00023242"/>
    </source>
</evidence>
<dbReference type="GO" id="GO:0005634">
    <property type="term" value="C:nucleus"/>
    <property type="evidence" value="ECO:0007669"/>
    <property type="project" value="UniProtKB-SubCell"/>
</dbReference>
<evidence type="ECO:0000256" key="4">
    <source>
        <dbReference type="ARBA" id="ARBA00022603"/>
    </source>
</evidence>
<organism evidence="9 11">
    <name type="scientific">Mus musculus</name>
    <name type="common">Mouse</name>
    <dbReference type="NCBI Taxonomy" id="10090"/>
    <lineage>
        <taxon>Eukaryota</taxon>
        <taxon>Metazoa</taxon>
        <taxon>Chordata</taxon>
        <taxon>Craniata</taxon>
        <taxon>Vertebrata</taxon>
        <taxon>Euteleostomi</taxon>
        <taxon>Mammalia</taxon>
        <taxon>Eutheria</taxon>
        <taxon>Euarchontoglires</taxon>
        <taxon>Glires</taxon>
        <taxon>Rodentia</taxon>
        <taxon>Myomorpha</taxon>
        <taxon>Muroidea</taxon>
        <taxon>Muridae</taxon>
        <taxon>Murinae</taxon>
        <taxon>Mus</taxon>
        <taxon>Mus</taxon>
    </lineage>
</organism>
<reference evidence="9" key="4">
    <citation type="submission" date="2025-09" db="UniProtKB">
        <authorList>
            <consortium name="Ensembl"/>
        </authorList>
    </citation>
    <scope>IDENTIFICATION</scope>
    <source>
        <strain evidence="9">C57BL/6J</strain>
    </source>
</reference>
<evidence type="ECO:0000313" key="10">
    <source>
        <dbReference type="MGI" id="MGI:2385262"/>
    </source>
</evidence>
<keyword evidence="12" id="KW-1267">Proteomics identification</keyword>
<evidence type="ECO:0007829" key="12">
    <source>
        <dbReference type="ProteomicsDB" id="E0CXW4"/>
    </source>
</evidence>
<dbReference type="Gene3D" id="1.10.10.1700">
    <property type="entry name" value="Histone-lysine N-methyltransferase"/>
    <property type="match status" value="1"/>
</dbReference>
<dbReference type="InterPro" id="IPR041938">
    <property type="entry name" value="Hist-Lys_N-MTase_N"/>
</dbReference>